<dbReference type="Gene3D" id="1.10.287.470">
    <property type="entry name" value="Helix hairpin bin"/>
    <property type="match status" value="1"/>
</dbReference>
<dbReference type="InterPro" id="IPR050465">
    <property type="entry name" value="UPF0194_transport"/>
</dbReference>
<evidence type="ECO:0000259" key="4">
    <source>
        <dbReference type="Pfam" id="PF25967"/>
    </source>
</evidence>
<proteinExistence type="predicted"/>
<dbReference type="InterPro" id="IPR058627">
    <property type="entry name" value="MdtA-like_C"/>
</dbReference>
<feature type="domain" description="Multidrug resistance protein MdtA-like C-terminal permuted SH3" evidence="4">
    <location>
        <begin position="346"/>
        <end position="403"/>
    </location>
</feature>
<evidence type="ECO:0000256" key="1">
    <source>
        <dbReference type="ARBA" id="ARBA00004196"/>
    </source>
</evidence>
<dbReference type="EMBL" id="JBDKWZ010000019">
    <property type="protein sequence ID" value="MEN7551122.1"/>
    <property type="molecule type" value="Genomic_DNA"/>
</dbReference>
<evidence type="ECO:0000256" key="3">
    <source>
        <dbReference type="SAM" id="Coils"/>
    </source>
</evidence>
<dbReference type="Pfam" id="PF25967">
    <property type="entry name" value="RND-MFP_C"/>
    <property type="match status" value="1"/>
</dbReference>
<dbReference type="PANTHER" id="PTHR32347:SF23">
    <property type="entry name" value="BLL5650 PROTEIN"/>
    <property type="match status" value="1"/>
</dbReference>
<dbReference type="PANTHER" id="PTHR32347">
    <property type="entry name" value="EFFLUX SYSTEM COMPONENT YKNX-RELATED"/>
    <property type="match status" value="1"/>
</dbReference>
<dbReference type="Proteomes" id="UP001403385">
    <property type="component" value="Unassembled WGS sequence"/>
</dbReference>
<evidence type="ECO:0000313" key="6">
    <source>
        <dbReference type="Proteomes" id="UP001403385"/>
    </source>
</evidence>
<comment type="subcellular location">
    <subcellularLocation>
        <location evidence="1">Cell envelope</location>
    </subcellularLocation>
</comment>
<keyword evidence="6" id="KW-1185">Reference proteome</keyword>
<feature type="coiled-coil region" evidence="3">
    <location>
        <begin position="124"/>
        <end position="151"/>
    </location>
</feature>
<evidence type="ECO:0000313" key="5">
    <source>
        <dbReference type="EMBL" id="MEN7551122.1"/>
    </source>
</evidence>
<accession>A0AAW9SCD9</accession>
<dbReference type="AlphaFoldDB" id="A0AAW9SCD9"/>
<evidence type="ECO:0000256" key="2">
    <source>
        <dbReference type="ARBA" id="ARBA00023054"/>
    </source>
</evidence>
<dbReference type="Gene3D" id="2.40.30.170">
    <property type="match status" value="1"/>
</dbReference>
<keyword evidence="2 3" id="KW-0175">Coiled coil</keyword>
<sequence length="417" mass="47783">MDRQLKKKKWTSRKILFFSGSVLLVFICLYTLVFAKHRSKLKVDSSKITIATIQEGDFQEWIPETGLVQPIESYFLDAIEGGIVQELNIETGAMVQAGTPLITLINSNLQLEVLNREAQLYEQINNLRTSRLLLNQNIQNLEKELVEVDYQLQLATPDFKRQKGLYEAEVISLKEFEESQERFEYHTKRKAILTAAYQQEQKLKAVQFKQLNDSEARMWKSLEAVGKILDNLVIKAPWEGQFASEQLEIGQSIQQGQRLGQIDVVDDFKLRVQVDELYLSRINVGQEASYVNPYGKVYRLKVTKVYPTISQGSFEVDMEFQGDTPEGIKRGQSLRIRIELSHPGRALLLPAGGFFQSTGGNWVFVLDDSGEKAMPRKIRLGRKNYENYEVLEGLQPGDHVITSSYADFDKYEILILK</sequence>
<reference evidence="5 6" key="1">
    <citation type="submission" date="2024-04" db="EMBL/GenBank/DDBJ databases">
        <title>Novel genus in family Flammeovirgaceae.</title>
        <authorList>
            <person name="Nguyen T.H."/>
            <person name="Vuong T.Q."/>
            <person name="Le H."/>
            <person name="Kim S.-G."/>
        </authorList>
    </citation>
    <scope>NUCLEOTIDE SEQUENCE [LARGE SCALE GENOMIC DNA]</scope>
    <source>
        <strain evidence="5 6">JCM 23209</strain>
    </source>
</reference>
<protein>
    <submittedName>
        <fullName evidence="5">HlyD family efflux transporter periplasmic adaptor subunit</fullName>
    </submittedName>
</protein>
<dbReference type="Gene3D" id="2.40.420.20">
    <property type="match status" value="1"/>
</dbReference>
<organism evidence="5 6">
    <name type="scientific">Rapidithrix thailandica</name>
    <dbReference type="NCBI Taxonomy" id="413964"/>
    <lineage>
        <taxon>Bacteria</taxon>
        <taxon>Pseudomonadati</taxon>
        <taxon>Bacteroidota</taxon>
        <taxon>Cytophagia</taxon>
        <taxon>Cytophagales</taxon>
        <taxon>Flammeovirgaceae</taxon>
        <taxon>Rapidithrix</taxon>
    </lineage>
</organism>
<dbReference type="SUPFAM" id="SSF111369">
    <property type="entry name" value="HlyD-like secretion proteins"/>
    <property type="match status" value="1"/>
</dbReference>
<dbReference type="RefSeq" id="WP_346823904.1">
    <property type="nucleotide sequence ID" value="NZ_JBDKWZ010000019.1"/>
</dbReference>
<dbReference type="GO" id="GO:0030313">
    <property type="term" value="C:cell envelope"/>
    <property type="evidence" value="ECO:0007669"/>
    <property type="project" value="UniProtKB-SubCell"/>
</dbReference>
<name>A0AAW9SCD9_9BACT</name>
<comment type="caution">
    <text evidence="5">The sequence shown here is derived from an EMBL/GenBank/DDBJ whole genome shotgun (WGS) entry which is preliminary data.</text>
</comment>
<gene>
    <name evidence="5" type="ORF">AAG747_24585</name>
</gene>
<dbReference type="Gene3D" id="2.40.50.100">
    <property type="match status" value="1"/>
</dbReference>